<organism evidence="3 4">
    <name type="scientific">Apodospora peruviana</name>
    <dbReference type="NCBI Taxonomy" id="516989"/>
    <lineage>
        <taxon>Eukaryota</taxon>
        <taxon>Fungi</taxon>
        <taxon>Dikarya</taxon>
        <taxon>Ascomycota</taxon>
        <taxon>Pezizomycotina</taxon>
        <taxon>Sordariomycetes</taxon>
        <taxon>Sordariomycetidae</taxon>
        <taxon>Sordariales</taxon>
        <taxon>Lasiosphaeriaceae</taxon>
        <taxon>Apodospora</taxon>
    </lineage>
</organism>
<evidence type="ECO:0000256" key="1">
    <source>
        <dbReference type="PROSITE-ProRule" id="PRU00103"/>
    </source>
</evidence>
<sequence>MAFLLELIPIIAEAVTDAAPEIIPNVIDTIPEVAPEVGEDTIPEATETAGEGGGGTAAAQSASKVPVFDMTASGTTAGANAAQQAIVQGAVAFGRWVATQAAKQALFYAGMKAVTAIFQGLTTNPLYAGLADEVLSTNSAADGLHAATNAWAQWSTAHYDNRASYGSVDVMGTSMTHFAILQSNLGALNDILTTSVAPALVAFKGSSAYPDLVTLRAALLAYAQKVKAQSDSILMYEALMIEDGLEFYGLAIEQAIAALS</sequence>
<name>A0AAE0MA42_9PEZI</name>
<evidence type="ECO:0000256" key="2">
    <source>
        <dbReference type="SAM" id="SignalP"/>
    </source>
</evidence>
<feature type="signal peptide" evidence="2">
    <location>
        <begin position="1"/>
        <end position="18"/>
    </location>
</feature>
<dbReference type="InterPro" id="IPR021133">
    <property type="entry name" value="HEAT_type_2"/>
</dbReference>
<evidence type="ECO:0000313" key="4">
    <source>
        <dbReference type="Proteomes" id="UP001283341"/>
    </source>
</evidence>
<evidence type="ECO:0000313" key="3">
    <source>
        <dbReference type="EMBL" id="KAK3324947.1"/>
    </source>
</evidence>
<comment type="caution">
    <text evidence="3">The sequence shown here is derived from an EMBL/GenBank/DDBJ whole genome shotgun (WGS) entry which is preliminary data.</text>
</comment>
<dbReference type="AlphaFoldDB" id="A0AAE0MA42"/>
<gene>
    <name evidence="3" type="ORF">B0H66DRAFT_615255</name>
</gene>
<keyword evidence="2" id="KW-0732">Signal</keyword>
<dbReference type="EMBL" id="JAUEDM010000002">
    <property type="protein sequence ID" value="KAK3324947.1"/>
    <property type="molecule type" value="Genomic_DNA"/>
</dbReference>
<keyword evidence="4" id="KW-1185">Reference proteome</keyword>
<reference evidence="3" key="1">
    <citation type="journal article" date="2023" name="Mol. Phylogenet. Evol.">
        <title>Genome-scale phylogeny and comparative genomics of the fungal order Sordariales.</title>
        <authorList>
            <person name="Hensen N."/>
            <person name="Bonometti L."/>
            <person name="Westerberg I."/>
            <person name="Brannstrom I.O."/>
            <person name="Guillou S."/>
            <person name="Cros-Aarteil S."/>
            <person name="Calhoun S."/>
            <person name="Haridas S."/>
            <person name="Kuo A."/>
            <person name="Mondo S."/>
            <person name="Pangilinan J."/>
            <person name="Riley R."/>
            <person name="LaButti K."/>
            <person name="Andreopoulos B."/>
            <person name="Lipzen A."/>
            <person name="Chen C."/>
            <person name="Yan M."/>
            <person name="Daum C."/>
            <person name="Ng V."/>
            <person name="Clum A."/>
            <person name="Steindorff A."/>
            <person name="Ohm R.A."/>
            <person name="Martin F."/>
            <person name="Silar P."/>
            <person name="Natvig D.O."/>
            <person name="Lalanne C."/>
            <person name="Gautier V."/>
            <person name="Ament-Velasquez S.L."/>
            <person name="Kruys A."/>
            <person name="Hutchinson M.I."/>
            <person name="Powell A.J."/>
            <person name="Barry K."/>
            <person name="Miller A.N."/>
            <person name="Grigoriev I.V."/>
            <person name="Debuchy R."/>
            <person name="Gladieux P."/>
            <person name="Hiltunen Thoren M."/>
            <person name="Johannesson H."/>
        </authorList>
    </citation>
    <scope>NUCLEOTIDE SEQUENCE</scope>
    <source>
        <strain evidence="3">CBS 118394</strain>
    </source>
</reference>
<reference evidence="3" key="2">
    <citation type="submission" date="2023-06" db="EMBL/GenBank/DDBJ databases">
        <authorList>
            <consortium name="Lawrence Berkeley National Laboratory"/>
            <person name="Haridas S."/>
            <person name="Hensen N."/>
            <person name="Bonometti L."/>
            <person name="Westerberg I."/>
            <person name="Brannstrom I.O."/>
            <person name="Guillou S."/>
            <person name="Cros-Aarteil S."/>
            <person name="Calhoun S."/>
            <person name="Kuo A."/>
            <person name="Mondo S."/>
            <person name="Pangilinan J."/>
            <person name="Riley R."/>
            <person name="Labutti K."/>
            <person name="Andreopoulos B."/>
            <person name="Lipzen A."/>
            <person name="Chen C."/>
            <person name="Yanf M."/>
            <person name="Daum C."/>
            <person name="Ng V."/>
            <person name="Clum A."/>
            <person name="Steindorff A."/>
            <person name="Ohm R."/>
            <person name="Martin F."/>
            <person name="Silar P."/>
            <person name="Natvig D."/>
            <person name="Lalanne C."/>
            <person name="Gautier V."/>
            <person name="Ament-Velasquez S.L."/>
            <person name="Kruys A."/>
            <person name="Hutchinson M.I."/>
            <person name="Powell A.J."/>
            <person name="Barry K."/>
            <person name="Miller A.N."/>
            <person name="Grigoriev I.V."/>
            <person name="Debuchy R."/>
            <person name="Gladieux P."/>
            <person name="Thoren M.H."/>
            <person name="Johannesson H."/>
        </authorList>
    </citation>
    <scope>NUCLEOTIDE SEQUENCE</scope>
    <source>
        <strain evidence="3">CBS 118394</strain>
    </source>
</reference>
<dbReference type="Proteomes" id="UP001283341">
    <property type="component" value="Unassembled WGS sequence"/>
</dbReference>
<feature type="repeat" description="HEAT" evidence="1">
    <location>
        <begin position="7"/>
        <end position="44"/>
    </location>
</feature>
<feature type="chain" id="PRO_5042294012" evidence="2">
    <location>
        <begin position="19"/>
        <end position="260"/>
    </location>
</feature>
<dbReference type="PROSITE" id="PS50077">
    <property type="entry name" value="HEAT_REPEAT"/>
    <property type="match status" value="1"/>
</dbReference>
<proteinExistence type="predicted"/>
<accession>A0AAE0MA42</accession>
<protein>
    <submittedName>
        <fullName evidence="3">Uncharacterized protein</fullName>
    </submittedName>
</protein>